<feature type="transmembrane region" description="Helical" evidence="5">
    <location>
        <begin position="69"/>
        <end position="91"/>
    </location>
</feature>
<evidence type="ECO:0000313" key="7">
    <source>
        <dbReference type="EMBL" id="SUB17180.1"/>
    </source>
</evidence>
<evidence type="ECO:0000313" key="8">
    <source>
        <dbReference type="Proteomes" id="UP000254640"/>
    </source>
</evidence>
<dbReference type="InterPro" id="IPR052946">
    <property type="entry name" value="Alkaline_pH_Ca-Antiporter"/>
</dbReference>
<dbReference type="GO" id="GO:0015386">
    <property type="term" value="F:potassium:proton antiporter activity"/>
    <property type="evidence" value="ECO:0007669"/>
    <property type="project" value="TreeGrafter"/>
</dbReference>
<name>A0A379AIT8_ENTAG</name>
<dbReference type="GO" id="GO:0005886">
    <property type="term" value="C:plasma membrane"/>
    <property type="evidence" value="ECO:0007669"/>
    <property type="project" value="TreeGrafter"/>
</dbReference>
<feature type="transmembrane region" description="Helical" evidence="5">
    <location>
        <begin position="140"/>
        <end position="158"/>
    </location>
</feature>
<proteinExistence type="predicted"/>
<sequence length="376" mass="40708">MPSHEKTRHKEFSLILPLITLGILYFFGATTSFPIVIGINLVALVAILSSAFSVVRHADVLAHRLGEPYGSLILSLSVVILEVSLISALMATGDAAPGLMRDTLYSIVMIVTGGLVGFALLLGGNKFATQYVNLAGVKQYLIAIFPLAILVLVFPNALPGGNFSVTQALLIAAISAAMYGVFLLIQTKTHQSLFVYEHEDESDDGDPHHGKPSAHSSFWHTSWLIVHLIAVIAVTKMNANTLESLLTDLNAPAQFTGFLVALLILSPEGLGAIRAVLMNQVQRAMNLFFWFGAGDHLTHSTGSNHYRHPDRTGADIWSGAAADGDYDGVADSLSALLLDRTHKRTEWSRASGVVYRLSDDHHAVTSLVFRRKKKSD</sequence>
<dbReference type="InterPro" id="IPR004837">
    <property type="entry name" value="NaCa_Exmemb"/>
</dbReference>
<reference evidence="7 8" key="1">
    <citation type="submission" date="2018-06" db="EMBL/GenBank/DDBJ databases">
        <authorList>
            <consortium name="Pathogen Informatics"/>
            <person name="Doyle S."/>
        </authorList>
    </citation>
    <scope>NUCLEOTIDE SEQUENCE [LARGE SCALE GENOMIC DNA]</scope>
    <source>
        <strain evidence="7 8">NCTC9381</strain>
    </source>
</reference>
<evidence type="ECO:0000256" key="1">
    <source>
        <dbReference type="ARBA" id="ARBA00004141"/>
    </source>
</evidence>
<evidence type="ECO:0000256" key="2">
    <source>
        <dbReference type="ARBA" id="ARBA00022692"/>
    </source>
</evidence>
<gene>
    <name evidence="7" type="primary">chaA</name>
    <name evidence="7" type="ORF">NCTC9381_03102</name>
</gene>
<evidence type="ECO:0000256" key="5">
    <source>
        <dbReference type="SAM" id="Phobius"/>
    </source>
</evidence>
<dbReference type="AlphaFoldDB" id="A0A379AIT8"/>
<dbReference type="PANTHER" id="PTHR37958">
    <property type="entry name" value="SODIUM-POTASSIUM/PROTON ANTIPORTER CHAA"/>
    <property type="match status" value="1"/>
</dbReference>
<feature type="transmembrane region" description="Helical" evidence="5">
    <location>
        <begin position="164"/>
        <end position="185"/>
    </location>
</feature>
<organism evidence="7 8">
    <name type="scientific">Enterobacter agglomerans</name>
    <name type="common">Erwinia herbicola</name>
    <name type="synonym">Pantoea agglomerans</name>
    <dbReference type="NCBI Taxonomy" id="549"/>
    <lineage>
        <taxon>Bacteria</taxon>
        <taxon>Pseudomonadati</taxon>
        <taxon>Pseudomonadota</taxon>
        <taxon>Gammaproteobacteria</taxon>
        <taxon>Enterobacterales</taxon>
        <taxon>Erwiniaceae</taxon>
        <taxon>Pantoea</taxon>
        <taxon>Pantoea agglomerans group</taxon>
    </lineage>
</organism>
<keyword evidence="3 5" id="KW-1133">Transmembrane helix</keyword>
<feature type="transmembrane region" description="Helical" evidence="5">
    <location>
        <begin position="12"/>
        <end position="29"/>
    </location>
</feature>
<keyword evidence="4 5" id="KW-0472">Membrane</keyword>
<dbReference type="NCBIfam" id="NF007895">
    <property type="entry name" value="PRK10599.1"/>
    <property type="match status" value="1"/>
</dbReference>
<feature type="transmembrane region" description="Helical" evidence="5">
    <location>
        <begin position="35"/>
        <end position="57"/>
    </location>
</feature>
<keyword evidence="8" id="KW-1185">Reference proteome</keyword>
<dbReference type="STRING" id="549.BEE12_15070"/>
<accession>A0A379AIT8</accession>
<dbReference type="PANTHER" id="PTHR37958:SF1">
    <property type="entry name" value="SODIUM-POTASSIUM_PROTON ANTIPORTER CHAA"/>
    <property type="match status" value="1"/>
</dbReference>
<evidence type="ECO:0000259" key="6">
    <source>
        <dbReference type="Pfam" id="PF01699"/>
    </source>
</evidence>
<dbReference type="Pfam" id="PF01699">
    <property type="entry name" value="Na_Ca_ex"/>
    <property type="match status" value="1"/>
</dbReference>
<dbReference type="EMBL" id="UGSO01000001">
    <property type="protein sequence ID" value="SUB17180.1"/>
    <property type="molecule type" value="Genomic_DNA"/>
</dbReference>
<comment type="subcellular location">
    <subcellularLocation>
        <location evidence="1">Membrane</location>
        <topology evidence="1">Multi-pass membrane protein</topology>
    </subcellularLocation>
</comment>
<protein>
    <submittedName>
        <fullName evidence="7">Calcium/proton antiporter</fullName>
    </submittedName>
</protein>
<feature type="transmembrane region" description="Helical" evidence="5">
    <location>
        <begin position="218"/>
        <end position="235"/>
    </location>
</feature>
<evidence type="ECO:0000256" key="4">
    <source>
        <dbReference type="ARBA" id="ARBA00023136"/>
    </source>
</evidence>
<dbReference type="GO" id="GO:0015385">
    <property type="term" value="F:sodium:proton antiporter activity"/>
    <property type="evidence" value="ECO:0007669"/>
    <property type="project" value="TreeGrafter"/>
</dbReference>
<evidence type="ECO:0000256" key="3">
    <source>
        <dbReference type="ARBA" id="ARBA00022989"/>
    </source>
</evidence>
<feature type="domain" description="Sodium/calcium exchanger membrane region" evidence="6">
    <location>
        <begin position="37"/>
        <end position="187"/>
    </location>
</feature>
<feature type="transmembrane region" description="Helical" evidence="5">
    <location>
        <begin position="255"/>
        <end position="277"/>
    </location>
</feature>
<dbReference type="Proteomes" id="UP000254640">
    <property type="component" value="Unassembled WGS sequence"/>
</dbReference>
<feature type="transmembrane region" description="Helical" evidence="5">
    <location>
        <begin position="103"/>
        <end position="128"/>
    </location>
</feature>
<keyword evidence="2 5" id="KW-0812">Transmembrane</keyword>